<protein>
    <submittedName>
        <fullName evidence="11">Protein translocase subunit SecDF</fullName>
    </submittedName>
</protein>
<dbReference type="Gene3D" id="1.20.1640.10">
    <property type="entry name" value="Multidrug efflux transporter AcrB transmembrane domain"/>
    <property type="match status" value="1"/>
</dbReference>
<dbReference type="PANTHER" id="PTHR30081">
    <property type="entry name" value="PROTEIN-EXPORT MEMBRANE PROTEIN SEC"/>
    <property type="match status" value="1"/>
</dbReference>
<keyword evidence="6 9" id="KW-1133">Transmembrane helix</keyword>
<evidence type="ECO:0000256" key="6">
    <source>
        <dbReference type="ARBA" id="ARBA00022989"/>
    </source>
</evidence>
<gene>
    <name evidence="11" type="primary">secDF_16</name>
    <name evidence="11" type="ORF">SDC9_207995</name>
</gene>
<evidence type="ECO:0000256" key="2">
    <source>
        <dbReference type="ARBA" id="ARBA00022448"/>
    </source>
</evidence>
<accession>A0A645JBZ1</accession>
<feature type="domain" description="Protein export membrane protein SecD/SecF C-terminal" evidence="10">
    <location>
        <begin position="1"/>
        <end position="96"/>
    </location>
</feature>
<evidence type="ECO:0000256" key="9">
    <source>
        <dbReference type="SAM" id="Phobius"/>
    </source>
</evidence>
<name>A0A645JBZ1_9ZZZZ</name>
<dbReference type="Pfam" id="PF02355">
    <property type="entry name" value="SecD_SecF_C"/>
    <property type="match status" value="1"/>
</dbReference>
<evidence type="ECO:0000256" key="3">
    <source>
        <dbReference type="ARBA" id="ARBA00022475"/>
    </source>
</evidence>
<evidence type="ECO:0000256" key="4">
    <source>
        <dbReference type="ARBA" id="ARBA00022692"/>
    </source>
</evidence>
<dbReference type="AlphaFoldDB" id="A0A645JBZ1"/>
<evidence type="ECO:0000256" key="7">
    <source>
        <dbReference type="ARBA" id="ARBA00023010"/>
    </source>
</evidence>
<dbReference type="InterPro" id="IPR048634">
    <property type="entry name" value="SecD_SecF_C"/>
</dbReference>
<keyword evidence="7" id="KW-0811">Translocation</keyword>
<feature type="transmembrane region" description="Helical" evidence="9">
    <location>
        <begin position="68"/>
        <end position="92"/>
    </location>
</feature>
<comment type="caution">
    <text evidence="11">The sequence shown here is derived from an EMBL/GenBank/DDBJ whole genome shotgun (WGS) entry which is preliminary data.</text>
</comment>
<reference evidence="11" key="1">
    <citation type="submission" date="2019-08" db="EMBL/GenBank/DDBJ databases">
        <authorList>
            <person name="Kucharzyk K."/>
            <person name="Murdoch R.W."/>
            <person name="Higgins S."/>
            <person name="Loffler F."/>
        </authorList>
    </citation>
    <scope>NUCLEOTIDE SEQUENCE</scope>
</reference>
<keyword evidence="5" id="KW-0653">Protein transport</keyword>
<keyword evidence="2" id="KW-0813">Transport</keyword>
<evidence type="ECO:0000259" key="10">
    <source>
        <dbReference type="Pfam" id="PF02355"/>
    </source>
</evidence>
<comment type="subcellular location">
    <subcellularLocation>
        <location evidence="1">Cell membrane</location>
        <topology evidence="1">Multi-pass membrane protein</topology>
    </subcellularLocation>
</comment>
<sequence length="114" mass="12783">MNDTIVIYDRIRENRLKMDKKSPIGDIVNLSINQSFTRSFNTGFCTFLAIATVAVLSMFYGLDSITSFALPMMVGVISGCYSTVCICGPLWVMWKNHRMKTDTEKNGDGKKLKA</sequence>
<feature type="transmembrane region" description="Helical" evidence="9">
    <location>
        <begin position="40"/>
        <end position="62"/>
    </location>
</feature>
<evidence type="ECO:0000256" key="1">
    <source>
        <dbReference type="ARBA" id="ARBA00004651"/>
    </source>
</evidence>
<proteinExistence type="predicted"/>
<dbReference type="EMBL" id="VSSQ01135302">
    <property type="protein sequence ID" value="MPN60269.1"/>
    <property type="molecule type" value="Genomic_DNA"/>
</dbReference>
<dbReference type="GO" id="GO:0005886">
    <property type="term" value="C:plasma membrane"/>
    <property type="evidence" value="ECO:0007669"/>
    <property type="project" value="UniProtKB-SubCell"/>
</dbReference>
<evidence type="ECO:0000256" key="8">
    <source>
        <dbReference type="ARBA" id="ARBA00023136"/>
    </source>
</evidence>
<dbReference type="PANTHER" id="PTHR30081:SF8">
    <property type="entry name" value="PROTEIN TRANSLOCASE SUBUNIT SECF"/>
    <property type="match status" value="1"/>
</dbReference>
<keyword evidence="8 9" id="KW-0472">Membrane</keyword>
<evidence type="ECO:0000313" key="11">
    <source>
        <dbReference type="EMBL" id="MPN60269.1"/>
    </source>
</evidence>
<keyword evidence="4 9" id="KW-0812">Transmembrane</keyword>
<evidence type="ECO:0000256" key="5">
    <source>
        <dbReference type="ARBA" id="ARBA00022927"/>
    </source>
</evidence>
<dbReference type="SUPFAM" id="SSF82866">
    <property type="entry name" value="Multidrug efflux transporter AcrB transmembrane domain"/>
    <property type="match status" value="1"/>
</dbReference>
<dbReference type="InterPro" id="IPR022813">
    <property type="entry name" value="SecD/SecF_arch_bac"/>
</dbReference>
<keyword evidence="3" id="KW-1003">Cell membrane</keyword>
<organism evidence="11">
    <name type="scientific">bioreactor metagenome</name>
    <dbReference type="NCBI Taxonomy" id="1076179"/>
    <lineage>
        <taxon>unclassified sequences</taxon>
        <taxon>metagenomes</taxon>
        <taxon>ecological metagenomes</taxon>
    </lineage>
</organism>
<dbReference type="GO" id="GO:0015031">
    <property type="term" value="P:protein transport"/>
    <property type="evidence" value="ECO:0007669"/>
    <property type="project" value="UniProtKB-KW"/>
</dbReference>